<dbReference type="RefSeq" id="WP_259625776.1">
    <property type="nucleotide sequence ID" value="NZ_JANYMP010000013.1"/>
</dbReference>
<dbReference type="SMART" id="SM00342">
    <property type="entry name" value="HTH_ARAC"/>
    <property type="match status" value="1"/>
</dbReference>
<dbReference type="InterPro" id="IPR052158">
    <property type="entry name" value="INH-QAR"/>
</dbReference>
<dbReference type="InterPro" id="IPR018060">
    <property type="entry name" value="HTH_AraC"/>
</dbReference>
<dbReference type="PANTHER" id="PTHR43130:SF3">
    <property type="entry name" value="HTH-TYPE TRANSCRIPTIONAL REGULATOR RV1931C"/>
    <property type="match status" value="1"/>
</dbReference>
<evidence type="ECO:0000313" key="4">
    <source>
        <dbReference type="EMBL" id="MCS7480280.1"/>
    </source>
</evidence>
<evidence type="ECO:0000313" key="5">
    <source>
        <dbReference type="Proteomes" id="UP001141259"/>
    </source>
</evidence>
<evidence type="ECO:0000256" key="2">
    <source>
        <dbReference type="ARBA" id="ARBA00023163"/>
    </source>
</evidence>
<dbReference type="GO" id="GO:0043565">
    <property type="term" value="F:sequence-specific DNA binding"/>
    <property type="evidence" value="ECO:0007669"/>
    <property type="project" value="InterPro"/>
</dbReference>
<evidence type="ECO:0000256" key="1">
    <source>
        <dbReference type="ARBA" id="ARBA00023015"/>
    </source>
</evidence>
<organism evidence="4 5">
    <name type="scientific">Umezawaea endophytica</name>
    <dbReference type="NCBI Taxonomy" id="1654476"/>
    <lineage>
        <taxon>Bacteria</taxon>
        <taxon>Bacillati</taxon>
        <taxon>Actinomycetota</taxon>
        <taxon>Actinomycetes</taxon>
        <taxon>Pseudonocardiales</taxon>
        <taxon>Pseudonocardiaceae</taxon>
        <taxon>Umezawaea</taxon>
    </lineage>
</organism>
<dbReference type="CDD" id="cd03137">
    <property type="entry name" value="GATase1_AraC_1"/>
    <property type="match status" value="1"/>
</dbReference>
<dbReference type="Pfam" id="PF12833">
    <property type="entry name" value="HTH_18"/>
    <property type="match status" value="1"/>
</dbReference>
<accession>A0A9X2VP73</accession>
<dbReference type="InterPro" id="IPR009057">
    <property type="entry name" value="Homeodomain-like_sf"/>
</dbReference>
<dbReference type="Proteomes" id="UP001141259">
    <property type="component" value="Unassembled WGS sequence"/>
</dbReference>
<comment type="caution">
    <text evidence="4">The sequence shown here is derived from an EMBL/GenBank/DDBJ whole genome shotgun (WGS) entry which is preliminary data.</text>
</comment>
<dbReference type="PROSITE" id="PS01124">
    <property type="entry name" value="HTH_ARAC_FAMILY_2"/>
    <property type="match status" value="1"/>
</dbReference>
<feature type="domain" description="HTH araC/xylS-type" evidence="3">
    <location>
        <begin position="204"/>
        <end position="304"/>
    </location>
</feature>
<dbReference type="SUPFAM" id="SSF46689">
    <property type="entry name" value="Homeodomain-like"/>
    <property type="match status" value="1"/>
</dbReference>
<dbReference type="Gene3D" id="3.40.50.880">
    <property type="match status" value="1"/>
</dbReference>
<sequence>MTILAFEGVTTIDVTAPEDVFGHANHFGADYVLQVVSADGADVRTANGFAVPVDSAARDAEPGGTVLVPGAHDVRLDPVLLDAAGLLAVAADRVTSVCTGSFLLAELGLLDGRAATTHWRRAALFAERYPRVSVRPDEFFVRDGDFVTVAGVSSGIDLALAMVEDDHGSEFAVEVARAMVVFLQRPGARVPFSVQSLDHVPLGSPLRAVLDSVAADPAALHTVSGMAATAAVSSRQLARLFHDEIGTTPARYVELVRLDRAQELLRTGHSPAVAAVRSGFGGEEALNRVFTGRLGFSPTAYREQHRN</sequence>
<dbReference type="GO" id="GO:0003700">
    <property type="term" value="F:DNA-binding transcription factor activity"/>
    <property type="evidence" value="ECO:0007669"/>
    <property type="project" value="InterPro"/>
</dbReference>
<reference evidence="4" key="1">
    <citation type="submission" date="2022-08" db="EMBL/GenBank/DDBJ databases">
        <authorList>
            <person name="Tistechok S."/>
            <person name="Samborskyy M."/>
            <person name="Roman I."/>
        </authorList>
    </citation>
    <scope>NUCLEOTIDE SEQUENCE</scope>
    <source>
        <strain evidence="4">DSM 103496</strain>
    </source>
</reference>
<dbReference type="Gene3D" id="1.10.10.60">
    <property type="entry name" value="Homeodomain-like"/>
    <property type="match status" value="1"/>
</dbReference>
<proteinExistence type="predicted"/>
<gene>
    <name evidence="4" type="ORF">NZH93_25780</name>
</gene>
<keyword evidence="1" id="KW-0805">Transcription regulation</keyword>
<dbReference type="InterPro" id="IPR029062">
    <property type="entry name" value="Class_I_gatase-like"/>
</dbReference>
<protein>
    <submittedName>
        <fullName evidence="4">Helix-turn-helix domain-containing protein</fullName>
    </submittedName>
</protein>
<dbReference type="AlphaFoldDB" id="A0A9X2VP73"/>
<dbReference type="PANTHER" id="PTHR43130">
    <property type="entry name" value="ARAC-FAMILY TRANSCRIPTIONAL REGULATOR"/>
    <property type="match status" value="1"/>
</dbReference>
<name>A0A9X2VP73_9PSEU</name>
<keyword evidence="2" id="KW-0804">Transcription</keyword>
<evidence type="ECO:0000259" key="3">
    <source>
        <dbReference type="PROSITE" id="PS01124"/>
    </source>
</evidence>
<keyword evidence="5" id="KW-1185">Reference proteome</keyword>
<dbReference type="Pfam" id="PF01965">
    <property type="entry name" value="DJ-1_PfpI"/>
    <property type="match status" value="1"/>
</dbReference>
<dbReference type="InterPro" id="IPR002818">
    <property type="entry name" value="DJ-1/PfpI"/>
</dbReference>
<dbReference type="EMBL" id="JANYMP010000013">
    <property type="protein sequence ID" value="MCS7480280.1"/>
    <property type="molecule type" value="Genomic_DNA"/>
</dbReference>
<dbReference type="SUPFAM" id="SSF52317">
    <property type="entry name" value="Class I glutamine amidotransferase-like"/>
    <property type="match status" value="1"/>
</dbReference>